<evidence type="ECO:0000256" key="1">
    <source>
        <dbReference type="ARBA" id="ARBA00004651"/>
    </source>
</evidence>
<dbReference type="GO" id="GO:0005886">
    <property type="term" value="C:plasma membrane"/>
    <property type="evidence" value="ECO:0007669"/>
    <property type="project" value="UniProtKB-SubCell"/>
</dbReference>
<feature type="transmembrane region" description="Helical" evidence="6">
    <location>
        <begin position="35"/>
        <end position="56"/>
    </location>
</feature>
<dbReference type="PATRIC" id="fig|361041.3.peg.1659"/>
<feature type="transmembrane region" description="Helical" evidence="6">
    <location>
        <begin position="374"/>
        <end position="395"/>
    </location>
</feature>
<feature type="transmembrane region" description="Helical" evidence="6">
    <location>
        <begin position="407"/>
        <end position="425"/>
    </location>
</feature>
<evidence type="ECO:0000313" key="7">
    <source>
        <dbReference type="EMBL" id="KKB78262.1"/>
    </source>
</evidence>
<feature type="transmembrane region" description="Helical" evidence="6">
    <location>
        <begin position="77"/>
        <end position="98"/>
    </location>
</feature>
<dbReference type="AlphaFoldDB" id="A0A0F5L9H0"/>
<feature type="transmembrane region" description="Helical" evidence="6">
    <location>
        <begin position="104"/>
        <end position="122"/>
    </location>
</feature>
<dbReference type="EMBL" id="LAJG01000022">
    <property type="protein sequence ID" value="KKB78262.1"/>
    <property type="molecule type" value="Genomic_DNA"/>
</dbReference>
<comment type="caution">
    <text evidence="7">The sequence shown here is derived from an EMBL/GenBank/DDBJ whole genome shotgun (WGS) entry which is preliminary data.</text>
</comment>
<keyword evidence="5 6" id="KW-0472">Membrane</keyword>
<dbReference type="Proteomes" id="UP000033514">
    <property type="component" value="Unassembled WGS sequence"/>
</dbReference>
<protein>
    <submittedName>
        <fullName evidence="7">Polysaccharide biosynthesis protein</fullName>
    </submittedName>
</protein>
<reference evidence="7 8" key="1">
    <citation type="submission" date="2015-03" db="EMBL/GenBank/DDBJ databases">
        <authorList>
            <person name="Hassan Y.I."/>
            <person name="Lepp D."/>
            <person name="Zhou T."/>
        </authorList>
    </citation>
    <scope>NUCLEOTIDE SEQUENCE [LARGE SCALE GENOMIC DNA]</scope>
    <source>
        <strain evidence="7 8">GH2-10</strain>
    </source>
</reference>
<feature type="transmembrane region" description="Helical" evidence="6">
    <location>
        <begin position="241"/>
        <end position="262"/>
    </location>
</feature>
<dbReference type="PANTHER" id="PTHR30250">
    <property type="entry name" value="PST FAMILY PREDICTED COLANIC ACID TRANSPORTER"/>
    <property type="match status" value="1"/>
</dbReference>
<feature type="transmembrane region" description="Helical" evidence="6">
    <location>
        <begin position="318"/>
        <end position="336"/>
    </location>
</feature>
<evidence type="ECO:0000256" key="4">
    <source>
        <dbReference type="ARBA" id="ARBA00022989"/>
    </source>
</evidence>
<evidence type="ECO:0000256" key="2">
    <source>
        <dbReference type="ARBA" id="ARBA00022475"/>
    </source>
</evidence>
<evidence type="ECO:0000256" key="3">
    <source>
        <dbReference type="ARBA" id="ARBA00022692"/>
    </source>
</evidence>
<dbReference type="InterPro" id="IPR002797">
    <property type="entry name" value="Polysacc_synth"/>
</dbReference>
<proteinExistence type="predicted"/>
<dbReference type="STRING" id="361041.VW35_11460"/>
<comment type="subcellular location">
    <subcellularLocation>
        <location evidence="1">Cell membrane</location>
        <topology evidence="1">Multi-pass membrane protein</topology>
    </subcellularLocation>
</comment>
<evidence type="ECO:0000313" key="8">
    <source>
        <dbReference type="Proteomes" id="UP000033514"/>
    </source>
</evidence>
<dbReference type="OrthoDB" id="5906224at2"/>
<keyword evidence="3 6" id="KW-0812">Transmembrane</keyword>
<keyword evidence="2" id="KW-1003">Cell membrane</keyword>
<feature type="transmembrane region" description="Helical" evidence="6">
    <location>
        <begin position="437"/>
        <end position="458"/>
    </location>
</feature>
<keyword evidence="4 6" id="KW-1133">Transmembrane helix</keyword>
<feature type="transmembrane region" description="Helical" evidence="6">
    <location>
        <begin position="7"/>
        <end position="29"/>
    </location>
</feature>
<feature type="transmembrane region" description="Helical" evidence="6">
    <location>
        <begin position="134"/>
        <end position="156"/>
    </location>
</feature>
<organism evidence="7 8">
    <name type="scientific">Devosia soli</name>
    <dbReference type="NCBI Taxonomy" id="361041"/>
    <lineage>
        <taxon>Bacteria</taxon>
        <taxon>Pseudomonadati</taxon>
        <taxon>Pseudomonadota</taxon>
        <taxon>Alphaproteobacteria</taxon>
        <taxon>Hyphomicrobiales</taxon>
        <taxon>Devosiaceae</taxon>
        <taxon>Devosia</taxon>
    </lineage>
</organism>
<gene>
    <name evidence="7" type="ORF">VW35_11460</name>
</gene>
<dbReference type="InterPro" id="IPR050833">
    <property type="entry name" value="Poly_Biosynth_Transport"/>
</dbReference>
<dbReference type="Pfam" id="PF01943">
    <property type="entry name" value="Polysacc_synt"/>
    <property type="match status" value="1"/>
</dbReference>
<dbReference type="RefSeq" id="WP_046143193.1">
    <property type="nucleotide sequence ID" value="NZ_LAJG01000022.1"/>
</dbReference>
<dbReference type="PANTHER" id="PTHR30250:SF31">
    <property type="entry name" value="INNER MEMBRANE PROTEIN YGHQ"/>
    <property type="match status" value="1"/>
</dbReference>
<evidence type="ECO:0000256" key="5">
    <source>
        <dbReference type="ARBA" id="ARBA00023136"/>
    </source>
</evidence>
<sequence length="474" mass="50255">MFRQVSIYMIANIVSALFGFASVVIFTRVLAPEEYGVYIVGFGIAAMISALAFGWIKASVVPFTADESGTDIRATAGSAFLALALLVPALYFGIGAFTPDAKSYLLPAILLAFGIGFFEFYLEIFRARQATGPYLWATILRAALALGLSLILVMLFNWGGVGILSSIALSYFLAAAFYSVLIWRGPRRPFDRSLLRAMLAFGIPMTLSGTVFVFQSMIDRLVVASFLGEHAAGLYGASADLVRQILLFPGVAIGTAVAPIAIRLMAKNDAQAVDRHMVDSTELLLAVLAPAIAGLAIVAPKLAALVLGEDFRLDAGQLIPIVAFAWLFRSVSYQLLHVSFQIQKKAGLMLAQGIAICLISAACLYALVPAFGLIGAAWSIVISEAFGVVIGYALSRLAYPLPIDARPVIKVGLATLGMALPTFFLDRALPGQGPVEIALPILAGIVLYAAAVFGLDIAGIRTRLRARSGTVPAA</sequence>
<name>A0A0F5L9H0_9HYPH</name>
<feature type="transmembrane region" description="Helical" evidence="6">
    <location>
        <begin position="348"/>
        <end position="368"/>
    </location>
</feature>
<keyword evidence="8" id="KW-1185">Reference proteome</keyword>
<feature type="transmembrane region" description="Helical" evidence="6">
    <location>
        <begin position="283"/>
        <end position="306"/>
    </location>
</feature>
<evidence type="ECO:0000256" key="6">
    <source>
        <dbReference type="SAM" id="Phobius"/>
    </source>
</evidence>
<accession>A0A0F5L9H0</accession>
<feature type="transmembrane region" description="Helical" evidence="6">
    <location>
        <begin position="162"/>
        <end position="183"/>
    </location>
</feature>
<feature type="transmembrane region" description="Helical" evidence="6">
    <location>
        <begin position="195"/>
        <end position="218"/>
    </location>
</feature>